<dbReference type="Proteomes" id="UP001580928">
    <property type="component" value="Unassembled WGS sequence"/>
</dbReference>
<dbReference type="NCBIfam" id="TIGR00199">
    <property type="entry name" value="PncC_domain"/>
    <property type="match status" value="1"/>
</dbReference>
<dbReference type="Gene3D" id="3.90.950.20">
    <property type="entry name" value="CinA-like"/>
    <property type="match status" value="1"/>
</dbReference>
<evidence type="ECO:0000259" key="1">
    <source>
        <dbReference type="Pfam" id="PF02464"/>
    </source>
</evidence>
<dbReference type="InterPro" id="IPR008136">
    <property type="entry name" value="CinA_C"/>
</dbReference>
<dbReference type="EMBL" id="JBBVGT010000003">
    <property type="protein sequence ID" value="MFB5947023.1"/>
    <property type="molecule type" value="Genomic_DNA"/>
</dbReference>
<dbReference type="Pfam" id="PF02464">
    <property type="entry name" value="CinA"/>
    <property type="match status" value="1"/>
</dbReference>
<dbReference type="InterPro" id="IPR036653">
    <property type="entry name" value="CinA-like_C"/>
</dbReference>
<gene>
    <name evidence="2" type="ORF">WKR92_14410</name>
</gene>
<reference evidence="2 3" key="1">
    <citation type="submission" date="2024-04" db="EMBL/GenBank/DDBJ databases">
        <title>Albibacterium profundi sp. nov., isolated from sediment of the Challenger Deep of Mariana Trench.</title>
        <authorList>
            <person name="Wang Y."/>
        </authorList>
    </citation>
    <scope>NUCLEOTIDE SEQUENCE [LARGE SCALE GENOMIC DNA]</scope>
    <source>
        <strain evidence="2 3">RHL897</strain>
    </source>
</reference>
<evidence type="ECO:0000313" key="2">
    <source>
        <dbReference type="EMBL" id="MFB5947023.1"/>
    </source>
</evidence>
<dbReference type="RefSeq" id="WP_375558551.1">
    <property type="nucleotide sequence ID" value="NZ_JBBVGT010000003.1"/>
</dbReference>
<keyword evidence="3" id="KW-1185">Reference proteome</keyword>
<protein>
    <submittedName>
        <fullName evidence="2">CinA family protein</fullName>
    </submittedName>
</protein>
<name>A0ABV5CHI5_9SPHI</name>
<comment type="caution">
    <text evidence="2">The sequence shown here is derived from an EMBL/GenBank/DDBJ whole genome shotgun (WGS) entry which is preliminary data.</text>
</comment>
<sequence length="157" mass="17055">MDNNLIQCTKLMTQKGLTIAFVESATGGRVTSDFSLVPQAGKFLKGGLVCYDAKLKETILNVPKQLIDEKTPESMEVTEAIAEGLTRLIEADIYVGITGLTTSGGSETDEKPVGTMFIHGLMNNHSLFSRRIVFSGSPEDIVRQTTAEVAKLLNEFL</sequence>
<dbReference type="SUPFAM" id="SSF142433">
    <property type="entry name" value="CinA-like"/>
    <property type="match status" value="1"/>
</dbReference>
<proteinExistence type="predicted"/>
<organism evidence="2 3">
    <name type="scientific">Albibacterium profundi</name>
    <dbReference type="NCBI Taxonomy" id="3134906"/>
    <lineage>
        <taxon>Bacteria</taxon>
        <taxon>Pseudomonadati</taxon>
        <taxon>Bacteroidota</taxon>
        <taxon>Sphingobacteriia</taxon>
        <taxon>Sphingobacteriales</taxon>
        <taxon>Sphingobacteriaceae</taxon>
        <taxon>Albibacterium</taxon>
    </lineage>
</organism>
<accession>A0ABV5CHI5</accession>
<evidence type="ECO:0000313" key="3">
    <source>
        <dbReference type="Proteomes" id="UP001580928"/>
    </source>
</evidence>
<feature type="domain" description="CinA C-terminal" evidence="1">
    <location>
        <begin position="8"/>
        <end position="156"/>
    </location>
</feature>